<sequence length="156" mass="17968">MKSFEPELKGLVDYGVTEIPCIFHHPSDNLEENFISVDSQLSVPVVDLRGLTTESSAKRKEIVERVREASEKWGFFQIVNHGIPKSVLEEMKYDVRWFYEQATEVKKESYARDPTKTVMYNSNFDLYSGISTNWSDIIICHMAPNPPNAEDDVYVI</sequence>
<comment type="caution">
    <text evidence="6">The sequence shown here is derived from an EMBL/GenBank/DDBJ whole genome shotgun (WGS) entry which is preliminary data.</text>
</comment>
<evidence type="ECO:0000256" key="1">
    <source>
        <dbReference type="ARBA" id="ARBA00022723"/>
    </source>
</evidence>
<dbReference type="AlphaFoldDB" id="A0AA88CWC0"/>
<dbReference type="Proteomes" id="UP001187192">
    <property type="component" value="Unassembled WGS sequence"/>
</dbReference>
<keyword evidence="1" id="KW-0479">Metal-binding</keyword>
<reference evidence="6" key="1">
    <citation type="submission" date="2023-07" db="EMBL/GenBank/DDBJ databases">
        <title>draft genome sequence of fig (Ficus carica).</title>
        <authorList>
            <person name="Takahashi T."/>
            <person name="Nishimura K."/>
        </authorList>
    </citation>
    <scope>NUCLEOTIDE SEQUENCE</scope>
</reference>
<evidence type="ECO:0000313" key="7">
    <source>
        <dbReference type="Proteomes" id="UP001187192"/>
    </source>
</evidence>
<dbReference type="GO" id="GO:0016491">
    <property type="term" value="F:oxidoreductase activity"/>
    <property type="evidence" value="ECO:0007669"/>
    <property type="project" value="UniProtKB-KW"/>
</dbReference>
<name>A0AA88CWC0_FICCA</name>
<feature type="domain" description="Non-haem dioxygenase N-terminal" evidence="4">
    <location>
        <begin position="43"/>
        <end position="143"/>
    </location>
</feature>
<dbReference type="InterPro" id="IPR026992">
    <property type="entry name" value="DIOX_N"/>
</dbReference>
<dbReference type="PANTHER" id="PTHR10209:SF859">
    <property type="entry name" value="OS03G0690500 PROTEIN"/>
    <property type="match status" value="1"/>
</dbReference>
<dbReference type="EMBL" id="BTGU01002591">
    <property type="protein sequence ID" value="GMN20189.1"/>
    <property type="molecule type" value="Genomic_DNA"/>
</dbReference>
<evidence type="ECO:0000313" key="6">
    <source>
        <dbReference type="EMBL" id="GMN20199.1"/>
    </source>
</evidence>
<evidence type="ECO:0000313" key="5">
    <source>
        <dbReference type="EMBL" id="GMN20189.1"/>
    </source>
</evidence>
<dbReference type="EMBL" id="BTGU01002593">
    <property type="protein sequence ID" value="GMN20199.1"/>
    <property type="molecule type" value="Genomic_DNA"/>
</dbReference>
<proteinExistence type="predicted"/>
<protein>
    <recommendedName>
        <fullName evidence="4">Non-haem dioxygenase N-terminal domain-containing protein</fullName>
    </recommendedName>
</protein>
<dbReference type="PANTHER" id="PTHR10209">
    <property type="entry name" value="OXIDOREDUCTASE, 2OG-FE II OXYGENASE FAMILY PROTEIN"/>
    <property type="match status" value="1"/>
</dbReference>
<gene>
    <name evidence="5" type="ORF">TIFTF001_043024</name>
    <name evidence="6" type="ORF">TIFTF001_043027</name>
</gene>
<keyword evidence="3" id="KW-0408">Iron</keyword>
<evidence type="ECO:0000259" key="4">
    <source>
        <dbReference type="Pfam" id="PF14226"/>
    </source>
</evidence>
<dbReference type="Pfam" id="PF14226">
    <property type="entry name" value="DIOX_N"/>
    <property type="match status" value="1"/>
</dbReference>
<keyword evidence="7" id="KW-1185">Reference proteome</keyword>
<organism evidence="6 7">
    <name type="scientific">Ficus carica</name>
    <name type="common">Common fig</name>
    <dbReference type="NCBI Taxonomy" id="3494"/>
    <lineage>
        <taxon>Eukaryota</taxon>
        <taxon>Viridiplantae</taxon>
        <taxon>Streptophyta</taxon>
        <taxon>Embryophyta</taxon>
        <taxon>Tracheophyta</taxon>
        <taxon>Spermatophyta</taxon>
        <taxon>Magnoliopsida</taxon>
        <taxon>eudicotyledons</taxon>
        <taxon>Gunneridae</taxon>
        <taxon>Pentapetalae</taxon>
        <taxon>rosids</taxon>
        <taxon>fabids</taxon>
        <taxon>Rosales</taxon>
        <taxon>Moraceae</taxon>
        <taxon>Ficeae</taxon>
        <taxon>Ficus</taxon>
    </lineage>
</organism>
<dbReference type="SUPFAM" id="SSF51197">
    <property type="entry name" value="Clavaminate synthase-like"/>
    <property type="match status" value="1"/>
</dbReference>
<keyword evidence="2" id="KW-0560">Oxidoreductase</keyword>
<evidence type="ECO:0000256" key="3">
    <source>
        <dbReference type="ARBA" id="ARBA00023004"/>
    </source>
</evidence>
<dbReference type="InterPro" id="IPR027443">
    <property type="entry name" value="IPNS-like_sf"/>
</dbReference>
<evidence type="ECO:0000256" key="2">
    <source>
        <dbReference type="ARBA" id="ARBA00023002"/>
    </source>
</evidence>
<accession>A0AA88CWC0</accession>
<dbReference type="GO" id="GO:0046872">
    <property type="term" value="F:metal ion binding"/>
    <property type="evidence" value="ECO:0007669"/>
    <property type="project" value="UniProtKB-KW"/>
</dbReference>
<dbReference type="Gene3D" id="2.60.120.330">
    <property type="entry name" value="B-lactam Antibiotic, Isopenicillin N Synthase, Chain"/>
    <property type="match status" value="1"/>
</dbReference>